<dbReference type="EMBL" id="CP047045">
    <property type="protein sequence ID" value="QGZ93376.1"/>
    <property type="molecule type" value="Genomic_DNA"/>
</dbReference>
<evidence type="ECO:0000313" key="2">
    <source>
        <dbReference type="Proteomes" id="UP000431269"/>
    </source>
</evidence>
<gene>
    <name evidence="1" type="ORF">DSM104635_00186</name>
</gene>
<dbReference type="Proteomes" id="UP000431269">
    <property type="component" value="Chromosome"/>
</dbReference>
<protein>
    <submittedName>
        <fullName evidence="1">Uncharacterized protein</fullName>
    </submittedName>
</protein>
<organism evidence="1 2">
    <name type="scientific">Terricaulis silvestris</name>
    <dbReference type="NCBI Taxonomy" id="2686094"/>
    <lineage>
        <taxon>Bacteria</taxon>
        <taxon>Pseudomonadati</taxon>
        <taxon>Pseudomonadota</taxon>
        <taxon>Alphaproteobacteria</taxon>
        <taxon>Caulobacterales</taxon>
        <taxon>Caulobacteraceae</taxon>
        <taxon>Terricaulis</taxon>
    </lineage>
</organism>
<evidence type="ECO:0000313" key="1">
    <source>
        <dbReference type="EMBL" id="QGZ93376.1"/>
    </source>
</evidence>
<keyword evidence="2" id="KW-1185">Reference proteome</keyword>
<reference evidence="2" key="1">
    <citation type="submission" date="2019-12" db="EMBL/GenBank/DDBJ databases">
        <title>Complete genome of Terracaulis silvestris 0127_4.</title>
        <authorList>
            <person name="Vieira S."/>
            <person name="Riedel T."/>
            <person name="Sproer C."/>
            <person name="Pascual J."/>
            <person name="Boedeker C."/>
            <person name="Overmann J."/>
        </authorList>
    </citation>
    <scope>NUCLEOTIDE SEQUENCE [LARGE SCALE GENOMIC DNA]</scope>
    <source>
        <strain evidence="2">0127_4</strain>
    </source>
</reference>
<name>A0A6I6MJW7_9CAUL</name>
<dbReference type="KEGG" id="tsv:DSM104635_00186"/>
<proteinExistence type="predicted"/>
<sequence length="66" mass="7343">MSLNPMAGKARRPRQVRQAVARWRGSGSAPLGGALPLDREYDAKAFSSERRSVRWFIGKMRQGAAQ</sequence>
<dbReference type="AlphaFoldDB" id="A0A6I6MJW7"/>
<accession>A0A6I6MJW7</accession>